<feature type="binding site" description="covalent" evidence="21">
    <location>
        <position position="229"/>
    </location>
    <ligand>
        <name>heme c</name>
        <dbReference type="ChEBI" id="CHEBI:61717"/>
        <label>2</label>
    </ligand>
</feature>
<evidence type="ECO:0000256" key="12">
    <source>
        <dbReference type="ARBA" id="ARBA00022781"/>
    </source>
</evidence>
<dbReference type="Pfam" id="PF13442">
    <property type="entry name" value="Cytochrome_CBB3"/>
    <property type="match status" value="2"/>
</dbReference>
<comment type="cofactor">
    <cofactor evidence="19 21">
        <name>heme c</name>
        <dbReference type="ChEBI" id="CHEBI:61717"/>
    </cofactor>
    <text evidence="19 21">Binds 2 heme C groups per subunit.</text>
</comment>
<evidence type="ECO:0000256" key="7">
    <source>
        <dbReference type="ARBA" id="ARBA00022617"/>
    </source>
</evidence>
<dbReference type="NCBIfam" id="TIGR00782">
    <property type="entry name" value="ccoP"/>
    <property type="match status" value="1"/>
</dbReference>
<dbReference type="GO" id="GO:0016491">
    <property type="term" value="F:oxidoreductase activity"/>
    <property type="evidence" value="ECO:0007669"/>
    <property type="project" value="UniProtKB-KW"/>
</dbReference>
<evidence type="ECO:0000256" key="9">
    <source>
        <dbReference type="ARBA" id="ARBA00022692"/>
    </source>
</evidence>
<feature type="binding site" description="covalent" evidence="21">
    <location>
        <position position="232"/>
    </location>
    <ligand>
        <name>heme c</name>
        <dbReference type="ChEBI" id="CHEBI:61717"/>
        <label>2</label>
    </ligand>
</feature>
<keyword evidence="16 19" id="KW-0408">Iron</keyword>
<dbReference type="SUPFAM" id="SSF46626">
    <property type="entry name" value="Cytochrome c"/>
    <property type="match status" value="2"/>
</dbReference>
<keyword evidence="10 19" id="KW-0479">Metal-binding</keyword>
<organism evidence="24 25">
    <name type="scientific">Advenella faeciporci</name>
    <dbReference type="NCBI Taxonomy" id="797535"/>
    <lineage>
        <taxon>Bacteria</taxon>
        <taxon>Pseudomonadati</taxon>
        <taxon>Pseudomonadota</taxon>
        <taxon>Betaproteobacteria</taxon>
        <taxon>Burkholderiales</taxon>
        <taxon>Alcaligenaceae</taxon>
    </lineage>
</organism>
<comment type="subunit">
    <text evidence="19">Component of the cbb3-type cytochrome c oxidase.</text>
</comment>
<reference evidence="24" key="2">
    <citation type="submission" date="2020-09" db="EMBL/GenBank/DDBJ databases">
        <authorList>
            <person name="Sun Q."/>
            <person name="Kim S."/>
        </authorList>
    </citation>
    <scope>NUCLEOTIDE SEQUENCE</scope>
    <source>
        <strain evidence="24">KCTC 23732</strain>
    </source>
</reference>
<dbReference type="Gene3D" id="6.10.280.130">
    <property type="match status" value="1"/>
</dbReference>
<dbReference type="InterPro" id="IPR036909">
    <property type="entry name" value="Cyt_c-like_dom_sf"/>
</dbReference>
<keyword evidence="5 19" id="KW-1003">Cell membrane</keyword>
<keyword evidence="6 19" id="KW-0997">Cell inner membrane</keyword>
<keyword evidence="9 22" id="KW-0812">Transmembrane</keyword>
<comment type="subcellular location">
    <subcellularLocation>
        <location evidence="1 19">Cell inner membrane</location>
    </subcellularLocation>
</comment>
<name>A0A918JG67_9BURK</name>
<dbReference type="GO" id="GO:0046872">
    <property type="term" value="F:metal ion binding"/>
    <property type="evidence" value="ECO:0007669"/>
    <property type="project" value="UniProtKB-KW"/>
</dbReference>
<dbReference type="Proteomes" id="UP000608345">
    <property type="component" value="Unassembled WGS sequence"/>
</dbReference>
<evidence type="ECO:0000256" key="1">
    <source>
        <dbReference type="ARBA" id="ARBA00004533"/>
    </source>
</evidence>
<evidence type="ECO:0000256" key="8">
    <source>
        <dbReference type="ARBA" id="ARBA00022660"/>
    </source>
</evidence>
<keyword evidence="8 19" id="KW-0679">Respiratory chain</keyword>
<dbReference type="GO" id="GO:0009055">
    <property type="term" value="F:electron transfer activity"/>
    <property type="evidence" value="ECO:0007669"/>
    <property type="project" value="InterPro"/>
</dbReference>
<comment type="pathway">
    <text evidence="2 19">Energy metabolism; oxidative phosphorylation.</text>
</comment>
<dbReference type="GO" id="GO:0005886">
    <property type="term" value="C:plasma membrane"/>
    <property type="evidence" value="ECO:0007669"/>
    <property type="project" value="UniProtKB-SubCell"/>
</dbReference>
<dbReference type="GO" id="GO:1902600">
    <property type="term" value="P:proton transmembrane transport"/>
    <property type="evidence" value="ECO:0007669"/>
    <property type="project" value="UniProtKB-KW"/>
</dbReference>
<evidence type="ECO:0000256" key="13">
    <source>
        <dbReference type="ARBA" id="ARBA00022982"/>
    </source>
</evidence>
<comment type="similarity">
    <text evidence="3 19">Belongs to the CcoP / FixP family.</text>
</comment>
<evidence type="ECO:0000256" key="11">
    <source>
        <dbReference type="ARBA" id="ARBA00022737"/>
    </source>
</evidence>
<evidence type="ECO:0000256" key="4">
    <source>
        <dbReference type="ARBA" id="ARBA00022448"/>
    </source>
</evidence>
<evidence type="ECO:0000256" key="2">
    <source>
        <dbReference type="ARBA" id="ARBA00004673"/>
    </source>
</evidence>
<keyword evidence="25" id="KW-1185">Reference proteome</keyword>
<dbReference type="EMBL" id="BMYS01000001">
    <property type="protein sequence ID" value="GGW76045.1"/>
    <property type="molecule type" value="Genomic_DNA"/>
</dbReference>
<evidence type="ECO:0000256" key="20">
    <source>
        <dbReference type="PIRSR" id="PIRSR000006-1"/>
    </source>
</evidence>
<evidence type="ECO:0000256" key="21">
    <source>
        <dbReference type="PIRSR" id="PIRSR000006-2"/>
    </source>
</evidence>
<dbReference type="InterPro" id="IPR004678">
    <property type="entry name" value="Cyt_c_oxidase_cbb3_su3"/>
</dbReference>
<keyword evidence="4 19" id="KW-0813">Transport</keyword>
<keyword evidence="14 22" id="KW-1133">Transmembrane helix</keyword>
<keyword evidence="11" id="KW-0677">Repeat</keyword>
<dbReference type="AlphaFoldDB" id="A0A918JG67"/>
<dbReference type="InterPro" id="IPR032858">
    <property type="entry name" value="CcoP_N"/>
</dbReference>
<dbReference type="PIRSF" id="PIRSF000006">
    <property type="entry name" value="Cbb3-Cox_fixP"/>
    <property type="match status" value="1"/>
</dbReference>
<feature type="transmembrane region" description="Helical" evidence="22">
    <location>
        <begin position="9"/>
        <end position="29"/>
    </location>
</feature>
<dbReference type="PANTHER" id="PTHR33751:SF1">
    <property type="entry name" value="CBB3-TYPE CYTOCHROME C OXIDASE SUBUNIT FIXP"/>
    <property type="match status" value="1"/>
</dbReference>
<feature type="binding site" description="covalent" evidence="21">
    <location>
        <position position="143"/>
    </location>
    <ligand>
        <name>heme c</name>
        <dbReference type="ChEBI" id="CHEBI:61717"/>
        <label>1</label>
    </ligand>
</feature>
<feature type="binding site" description="axial binding residue" evidence="20">
    <location>
        <position position="233"/>
    </location>
    <ligand>
        <name>heme c</name>
        <dbReference type="ChEBI" id="CHEBI:61717"/>
        <label>2</label>
    </ligand>
    <ligandPart>
        <name>Fe</name>
        <dbReference type="ChEBI" id="CHEBI:18248"/>
    </ligandPart>
</feature>
<keyword evidence="12 19" id="KW-0375">Hydrogen ion transport</keyword>
<feature type="domain" description="Cytochrome c" evidence="23">
    <location>
        <begin position="130"/>
        <end position="209"/>
    </location>
</feature>
<evidence type="ECO:0000313" key="25">
    <source>
        <dbReference type="Proteomes" id="UP000608345"/>
    </source>
</evidence>
<evidence type="ECO:0000256" key="18">
    <source>
        <dbReference type="ARBA" id="ARBA00023136"/>
    </source>
</evidence>
<evidence type="ECO:0000256" key="14">
    <source>
        <dbReference type="ARBA" id="ARBA00022989"/>
    </source>
</evidence>
<dbReference type="InterPro" id="IPR038414">
    <property type="entry name" value="CcoP_N_sf"/>
</dbReference>
<evidence type="ECO:0000256" key="16">
    <source>
        <dbReference type="ARBA" id="ARBA00023004"/>
    </source>
</evidence>
<feature type="binding site" description="axial binding residue" evidence="20">
    <location>
        <position position="147"/>
    </location>
    <ligand>
        <name>heme c</name>
        <dbReference type="ChEBI" id="CHEBI:61717"/>
        <label>1</label>
    </ligand>
    <ligandPart>
        <name>Fe</name>
        <dbReference type="ChEBI" id="CHEBI:18248"/>
    </ligandPart>
</feature>
<keyword evidence="17 19" id="KW-0406">Ion transport</keyword>
<comment type="function">
    <text evidence="19">C-type cytochrome. Part of the cbb3-type cytochrome c oxidase complex.</text>
</comment>
<reference evidence="24" key="1">
    <citation type="journal article" date="2014" name="Int. J. Syst. Evol. Microbiol.">
        <title>Complete genome sequence of Corynebacterium casei LMG S-19264T (=DSM 44701T), isolated from a smear-ripened cheese.</title>
        <authorList>
            <consortium name="US DOE Joint Genome Institute (JGI-PGF)"/>
            <person name="Walter F."/>
            <person name="Albersmeier A."/>
            <person name="Kalinowski J."/>
            <person name="Ruckert C."/>
        </authorList>
    </citation>
    <scope>NUCLEOTIDE SEQUENCE</scope>
    <source>
        <strain evidence="24">KCTC 23732</strain>
    </source>
</reference>
<feature type="binding site" description="covalent" evidence="21">
    <location>
        <position position="146"/>
    </location>
    <ligand>
        <name>heme c</name>
        <dbReference type="ChEBI" id="CHEBI:61717"/>
        <label>1</label>
    </ligand>
</feature>
<feature type="binding site" description="axial binding residue" evidence="20">
    <location>
        <position position="186"/>
    </location>
    <ligand>
        <name>heme c</name>
        <dbReference type="ChEBI" id="CHEBI:61717"/>
        <label>2</label>
    </ligand>
    <ligandPart>
        <name>Fe</name>
        <dbReference type="ChEBI" id="CHEBI:18248"/>
    </ligandPart>
</feature>
<proteinExistence type="inferred from homology"/>
<dbReference type="InterPro" id="IPR050597">
    <property type="entry name" value="Cytochrome_c_Oxidase_Subunit"/>
</dbReference>
<evidence type="ECO:0000256" key="5">
    <source>
        <dbReference type="ARBA" id="ARBA00022475"/>
    </source>
</evidence>
<sequence>MSDFLSIGWSYWISIIALGGVVFCLWLLFTQRSWLGGAPKGEESTGHVWDGVGELNTPIPRWWVIMYIGLCVVALFIMFLYPALGSNPGVVGYTAAKQVEEERAEYLKTIAPVYEKFAAMPIDELVKNPEAHMIGERLFLNNCAQCHGSDAKGQPNYPNLTDGDWLYGGEPATILQTITEGRHGIMAPLGAAIPQAKAEEVANYVRSLSGLSHDATLVPAGKATFNQFCVACHGADGKGNKALGAPNLADNIWLNSSSKDVIVNTILNGREGLMPAQKNLLTPDQIRMLTSYVWSLSNKEAVAQ</sequence>
<evidence type="ECO:0000259" key="23">
    <source>
        <dbReference type="PROSITE" id="PS51007"/>
    </source>
</evidence>
<dbReference type="Gene3D" id="1.10.760.10">
    <property type="entry name" value="Cytochrome c-like domain"/>
    <property type="match status" value="2"/>
</dbReference>
<keyword evidence="7 19" id="KW-0349">Heme</keyword>
<keyword evidence="13 19" id="KW-0249">Electron transport</keyword>
<evidence type="ECO:0000256" key="19">
    <source>
        <dbReference type="PIRNR" id="PIRNR000006"/>
    </source>
</evidence>
<dbReference type="InterPro" id="IPR009056">
    <property type="entry name" value="Cyt_c-like_dom"/>
</dbReference>
<comment type="caution">
    <text evidence="24">The sequence shown here is derived from an EMBL/GenBank/DDBJ whole genome shotgun (WGS) entry which is preliminary data.</text>
</comment>
<evidence type="ECO:0000256" key="15">
    <source>
        <dbReference type="ARBA" id="ARBA00023002"/>
    </source>
</evidence>
<feature type="transmembrane region" description="Helical" evidence="22">
    <location>
        <begin position="62"/>
        <end position="81"/>
    </location>
</feature>
<evidence type="ECO:0000256" key="17">
    <source>
        <dbReference type="ARBA" id="ARBA00023065"/>
    </source>
</evidence>
<dbReference type="Pfam" id="PF14715">
    <property type="entry name" value="FixP_N"/>
    <property type="match status" value="1"/>
</dbReference>
<feature type="domain" description="Cytochrome c" evidence="23">
    <location>
        <begin position="216"/>
        <end position="297"/>
    </location>
</feature>
<evidence type="ECO:0000256" key="10">
    <source>
        <dbReference type="ARBA" id="ARBA00022723"/>
    </source>
</evidence>
<accession>A0A918JG67</accession>
<dbReference type="GO" id="GO:0020037">
    <property type="term" value="F:heme binding"/>
    <property type="evidence" value="ECO:0007669"/>
    <property type="project" value="InterPro"/>
</dbReference>
<dbReference type="PROSITE" id="PS51007">
    <property type="entry name" value="CYTC"/>
    <property type="match status" value="2"/>
</dbReference>
<evidence type="ECO:0000256" key="6">
    <source>
        <dbReference type="ARBA" id="ARBA00022519"/>
    </source>
</evidence>
<feature type="binding site" description="axial binding residue" evidence="20">
    <location>
        <position position="274"/>
    </location>
    <ligand>
        <name>heme c</name>
        <dbReference type="ChEBI" id="CHEBI:61717"/>
        <label>1</label>
    </ligand>
    <ligandPart>
        <name>Fe</name>
        <dbReference type="ChEBI" id="CHEBI:18248"/>
    </ligandPart>
</feature>
<dbReference type="RefSeq" id="WP_189383567.1">
    <property type="nucleotide sequence ID" value="NZ_BAABFY010000002.1"/>
</dbReference>
<gene>
    <name evidence="24" type="ORF">GCM10011450_01940</name>
</gene>
<evidence type="ECO:0000256" key="22">
    <source>
        <dbReference type="SAM" id="Phobius"/>
    </source>
</evidence>
<protein>
    <recommendedName>
        <fullName evidence="19">Cbb3-type cytochrome c oxidase subunit</fullName>
    </recommendedName>
</protein>
<evidence type="ECO:0000313" key="24">
    <source>
        <dbReference type="EMBL" id="GGW76045.1"/>
    </source>
</evidence>
<keyword evidence="18 19" id="KW-0472">Membrane</keyword>
<dbReference type="PANTHER" id="PTHR33751">
    <property type="entry name" value="CBB3-TYPE CYTOCHROME C OXIDASE SUBUNIT FIXP"/>
    <property type="match status" value="1"/>
</dbReference>
<evidence type="ECO:0000256" key="3">
    <source>
        <dbReference type="ARBA" id="ARBA00006113"/>
    </source>
</evidence>
<keyword evidence="15 19" id="KW-0560">Oxidoreductase</keyword>